<proteinExistence type="predicted"/>
<sequence>MPVTQRNNAPTALEKRFVITGGPGAGKSTLLEALATAGIRHMPEAGRAIIKDQVAIGGEALPWGNSEAFAELMLSWELRSWHEAAEIAGPTLFDRGVPDVIGYRRVAGLSVPDHIWRAAEQFRYAPTVFVAPPWEAIFTGDAERKQSFAEALATWETMVTTYTELGYTLVELPRASIIKRVAFVREKLGW</sequence>
<protein>
    <submittedName>
        <fullName evidence="2">Predicted ATPase</fullName>
    </submittedName>
</protein>
<organism evidence="2 3">
    <name type="scientific">Halomonas caseinilytica</name>
    <dbReference type="NCBI Taxonomy" id="438744"/>
    <lineage>
        <taxon>Bacteria</taxon>
        <taxon>Pseudomonadati</taxon>
        <taxon>Pseudomonadota</taxon>
        <taxon>Gammaproteobacteria</taxon>
        <taxon>Oceanospirillales</taxon>
        <taxon>Halomonadaceae</taxon>
        <taxon>Halomonas</taxon>
    </lineage>
</organism>
<dbReference type="EMBL" id="FRAL01000004">
    <property type="protein sequence ID" value="SHK67876.1"/>
    <property type="molecule type" value="Genomic_DNA"/>
</dbReference>
<feature type="domain" description="NadR/Ttd14 AAA" evidence="1">
    <location>
        <begin position="16"/>
        <end position="179"/>
    </location>
</feature>
<dbReference type="AlphaFoldDB" id="A0A1M6UFA9"/>
<dbReference type="Pfam" id="PF13521">
    <property type="entry name" value="AAA_28"/>
    <property type="match status" value="1"/>
</dbReference>
<accession>A0A1M6UFA9</accession>
<dbReference type="RefSeq" id="WP_064700467.1">
    <property type="nucleotide sequence ID" value="NZ_BDEO01000011.1"/>
</dbReference>
<dbReference type="SUPFAM" id="SSF52540">
    <property type="entry name" value="P-loop containing nucleoside triphosphate hydrolases"/>
    <property type="match status" value="1"/>
</dbReference>
<evidence type="ECO:0000313" key="3">
    <source>
        <dbReference type="Proteomes" id="UP000184248"/>
    </source>
</evidence>
<dbReference type="InterPro" id="IPR038727">
    <property type="entry name" value="NadR/Ttd14_AAA_dom"/>
</dbReference>
<evidence type="ECO:0000259" key="1">
    <source>
        <dbReference type="Pfam" id="PF13521"/>
    </source>
</evidence>
<dbReference type="InterPro" id="IPR027417">
    <property type="entry name" value="P-loop_NTPase"/>
</dbReference>
<dbReference type="OrthoDB" id="5638848at2"/>
<reference evidence="3" key="1">
    <citation type="submission" date="2016-11" db="EMBL/GenBank/DDBJ databases">
        <authorList>
            <person name="Varghese N."/>
            <person name="Submissions S."/>
        </authorList>
    </citation>
    <scope>NUCLEOTIDE SEQUENCE [LARGE SCALE GENOMIC DNA]</scope>
    <source>
        <strain evidence="3">ALO Sharm</strain>
    </source>
</reference>
<dbReference type="Gene3D" id="3.40.50.300">
    <property type="entry name" value="P-loop containing nucleotide triphosphate hydrolases"/>
    <property type="match status" value="1"/>
</dbReference>
<name>A0A1M6UFA9_9GAMM</name>
<dbReference type="Proteomes" id="UP000184248">
    <property type="component" value="Unassembled WGS sequence"/>
</dbReference>
<gene>
    <name evidence="2" type="ORF">SAMN05192556_104248</name>
</gene>
<keyword evidence="3" id="KW-1185">Reference proteome</keyword>
<evidence type="ECO:0000313" key="2">
    <source>
        <dbReference type="EMBL" id="SHK67876.1"/>
    </source>
</evidence>